<gene>
    <name evidence="2" type="ORF">S01H1_12588</name>
</gene>
<comment type="caution">
    <text evidence="2">The sequence shown here is derived from an EMBL/GenBank/DDBJ whole genome shotgun (WGS) entry which is preliminary data.</text>
</comment>
<dbReference type="GO" id="GO:0004523">
    <property type="term" value="F:RNA-DNA hybrid ribonuclease activity"/>
    <property type="evidence" value="ECO:0007669"/>
    <property type="project" value="InterPro"/>
</dbReference>
<organism evidence="2">
    <name type="scientific">marine sediment metagenome</name>
    <dbReference type="NCBI Taxonomy" id="412755"/>
    <lineage>
        <taxon>unclassified sequences</taxon>
        <taxon>metagenomes</taxon>
        <taxon>ecological metagenomes</taxon>
    </lineage>
</organism>
<dbReference type="InterPro" id="IPR036397">
    <property type="entry name" value="RNaseH_sf"/>
</dbReference>
<dbReference type="PROSITE" id="PS51975">
    <property type="entry name" value="RNASE_H_2"/>
    <property type="match status" value="1"/>
</dbReference>
<protein>
    <recommendedName>
        <fullName evidence="1">RNase H type-2 domain-containing protein</fullName>
    </recommendedName>
</protein>
<dbReference type="InterPro" id="IPR024567">
    <property type="entry name" value="RNase_HII/HIII_dom"/>
</dbReference>
<dbReference type="InterPro" id="IPR012337">
    <property type="entry name" value="RNaseH-like_sf"/>
</dbReference>
<accession>X0SZ79</accession>
<evidence type="ECO:0000259" key="1">
    <source>
        <dbReference type="PROSITE" id="PS51975"/>
    </source>
</evidence>
<dbReference type="Gene3D" id="3.30.420.10">
    <property type="entry name" value="Ribonuclease H-like superfamily/Ribonuclease H"/>
    <property type="match status" value="1"/>
</dbReference>
<dbReference type="EMBL" id="BARS01006469">
    <property type="protein sequence ID" value="GAF69110.1"/>
    <property type="molecule type" value="Genomic_DNA"/>
</dbReference>
<dbReference type="AlphaFoldDB" id="X0SZ79"/>
<proteinExistence type="predicted"/>
<sequence length="97" mass="11158">ISKLKERGKRIELIQRPKAEENIAVAAASILARAQFIELMEFMEKRFKHTFSKGASDTVIEEAVDFIKNGGKLTDVSKVHFKMTDKVRTKNEIEKRH</sequence>
<dbReference type="Pfam" id="PF01351">
    <property type="entry name" value="RNase_HII"/>
    <property type="match status" value="1"/>
</dbReference>
<feature type="non-terminal residue" evidence="2">
    <location>
        <position position="1"/>
    </location>
</feature>
<dbReference type="SUPFAM" id="SSF53098">
    <property type="entry name" value="Ribonuclease H-like"/>
    <property type="match status" value="1"/>
</dbReference>
<evidence type="ECO:0000313" key="2">
    <source>
        <dbReference type="EMBL" id="GAF69110.1"/>
    </source>
</evidence>
<name>X0SZ79_9ZZZZ</name>
<dbReference type="GO" id="GO:0003676">
    <property type="term" value="F:nucleic acid binding"/>
    <property type="evidence" value="ECO:0007669"/>
    <property type="project" value="InterPro"/>
</dbReference>
<feature type="domain" description="RNase H type-2" evidence="1">
    <location>
        <begin position="1"/>
        <end position="93"/>
    </location>
</feature>
<reference evidence="2" key="1">
    <citation type="journal article" date="2014" name="Front. Microbiol.">
        <title>High frequency of phylogenetically diverse reductive dehalogenase-homologous genes in deep subseafloor sedimentary metagenomes.</title>
        <authorList>
            <person name="Kawai M."/>
            <person name="Futagami T."/>
            <person name="Toyoda A."/>
            <person name="Takaki Y."/>
            <person name="Nishi S."/>
            <person name="Hori S."/>
            <person name="Arai W."/>
            <person name="Tsubouchi T."/>
            <person name="Morono Y."/>
            <person name="Uchiyama I."/>
            <person name="Ito T."/>
            <person name="Fujiyama A."/>
            <person name="Inagaki F."/>
            <person name="Takami H."/>
        </authorList>
    </citation>
    <scope>NUCLEOTIDE SEQUENCE</scope>
    <source>
        <strain evidence="2">Expedition CK06-06</strain>
    </source>
</reference>